<reference evidence="3" key="1">
    <citation type="submission" date="2018-12" db="EMBL/GenBank/DDBJ databases">
        <authorList>
            <person name="Sun L."/>
            <person name="Chen Z."/>
        </authorList>
    </citation>
    <scope>NUCLEOTIDE SEQUENCE [LARGE SCALE GENOMIC DNA]</scope>
    <source>
        <strain evidence="3">3-2-2</strain>
    </source>
</reference>
<dbReference type="OrthoDB" id="9788159at2"/>
<feature type="domain" description="DNA methylase adenine-specific" evidence="1">
    <location>
        <begin position="97"/>
        <end position="316"/>
    </location>
</feature>
<evidence type="ECO:0000313" key="4">
    <source>
        <dbReference type="Proteomes" id="UP000287156"/>
    </source>
</evidence>
<proteinExistence type="predicted"/>
<dbReference type="RefSeq" id="WP_126048844.1">
    <property type="nucleotide sequence ID" value="NZ_QYTV02000002.1"/>
</dbReference>
<feature type="domain" description="YtxK-like N-terminal helical" evidence="2">
    <location>
        <begin position="7"/>
        <end position="86"/>
    </location>
</feature>
<evidence type="ECO:0000313" key="3">
    <source>
        <dbReference type="EMBL" id="RST76392.1"/>
    </source>
</evidence>
<dbReference type="InterPro" id="IPR029063">
    <property type="entry name" value="SAM-dependent_MTases_sf"/>
</dbReference>
<dbReference type="InterPro" id="IPR048375">
    <property type="entry name" value="YtxK-like_N"/>
</dbReference>
<protein>
    <submittedName>
        <fullName evidence="3">Class I SAM-dependent methyltransferase</fullName>
    </submittedName>
</protein>
<organism evidence="3 4">
    <name type="scientific">Siminovitchia acidinfaciens</name>
    <dbReference type="NCBI Taxonomy" id="2321395"/>
    <lineage>
        <taxon>Bacteria</taxon>
        <taxon>Bacillati</taxon>
        <taxon>Bacillota</taxon>
        <taxon>Bacilli</taxon>
        <taxon>Bacillales</taxon>
        <taxon>Bacillaceae</taxon>
        <taxon>Siminovitchia</taxon>
    </lineage>
</organism>
<keyword evidence="3" id="KW-0489">Methyltransferase</keyword>
<dbReference type="GO" id="GO:0008170">
    <property type="term" value="F:N-methyltransferase activity"/>
    <property type="evidence" value="ECO:0007669"/>
    <property type="project" value="InterPro"/>
</dbReference>
<dbReference type="EMBL" id="QYTV02000002">
    <property type="protein sequence ID" value="RST76392.1"/>
    <property type="molecule type" value="Genomic_DNA"/>
</dbReference>
<dbReference type="Pfam" id="PF21106">
    <property type="entry name" value="YtxK_like"/>
    <property type="match status" value="1"/>
</dbReference>
<dbReference type="Gene3D" id="3.40.50.150">
    <property type="entry name" value="Vaccinia Virus protein VP39"/>
    <property type="match status" value="1"/>
</dbReference>
<dbReference type="AlphaFoldDB" id="A0A429Y4N4"/>
<comment type="caution">
    <text evidence="3">The sequence shown here is derived from an EMBL/GenBank/DDBJ whole genome shotgun (WGS) entry which is preliminary data.</text>
</comment>
<accession>A0A429Y4N4</accession>
<dbReference type="GO" id="GO:0032259">
    <property type="term" value="P:methylation"/>
    <property type="evidence" value="ECO:0007669"/>
    <property type="project" value="UniProtKB-KW"/>
</dbReference>
<name>A0A429Y4N4_9BACI</name>
<dbReference type="GO" id="GO:0003677">
    <property type="term" value="F:DNA binding"/>
    <property type="evidence" value="ECO:0007669"/>
    <property type="project" value="InterPro"/>
</dbReference>
<dbReference type="Proteomes" id="UP000287156">
    <property type="component" value="Unassembled WGS sequence"/>
</dbReference>
<evidence type="ECO:0000259" key="2">
    <source>
        <dbReference type="Pfam" id="PF21106"/>
    </source>
</evidence>
<keyword evidence="4" id="KW-1185">Reference proteome</keyword>
<sequence length="333" mass="37840">MKKLPIEKLFSLFDDTTEILQEELQTTYLESLAETGENIFQQKIMQSEVSEITKKRLEKKYSEIQLPAYSSEDVRRAFQFAILKGMKENVQANHQMTPDTIGYFINYLIGKFMADQSEISILDPAVGTGNLLMSILNRKGQETRMKAYGVDVDDLLLKLAYTGANLQMQGVELFNQDALQPLFIDPVDAVVCDLPVGYYPDDANAASYSLKKEEGHSYAHHLFIEQSINHTKPGGYLFFLIPNNLFETEEAPKLHEYLKETVYIQAVLQLPPSMFANSQAAKSILVLQKKKPGVKAPKEVLLAAIPKLSNKEAMDRILMKMEKWFKDNKKQTL</sequence>
<dbReference type="PRINTS" id="PR00507">
    <property type="entry name" value="N12N6MTFRASE"/>
</dbReference>
<keyword evidence="3" id="KW-0808">Transferase</keyword>
<dbReference type="SUPFAM" id="SSF53335">
    <property type="entry name" value="S-adenosyl-L-methionine-dependent methyltransferases"/>
    <property type="match status" value="1"/>
</dbReference>
<dbReference type="Pfam" id="PF02384">
    <property type="entry name" value="N6_Mtase"/>
    <property type="match status" value="1"/>
</dbReference>
<dbReference type="InterPro" id="IPR003356">
    <property type="entry name" value="DNA_methylase_A-5"/>
</dbReference>
<dbReference type="PIRSF" id="PIRSF026567">
    <property type="entry name" value="Adenine_mtase_bact_prd"/>
    <property type="match status" value="1"/>
</dbReference>
<dbReference type="Gene3D" id="1.10.150.470">
    <property type="match status" value="1"/>
</dbReference>
<gene>
    <name evidence="3" type="ORF">D4T97_006395</name>
</gene>
<evidence type="ECO:0000259" key="1">
    <source>
        <dbReference type="Pfam" id="PF02384"/>
    </source>
</evidence>
<dbReference type="CDD" id="cd02440">
    <property type="entry name" value="AdoMet_MTases"/>
    <property type="match status" value="1"/>
</dbReference>
<dbReference type="InterPro" id="IPR016843">
    <property type="entry name" value="S-AdoMet-dep_Ade-MeTrfase_prd"/>
</dbReference>
<dbReference type="InterPro" id="IPR052933">
    <property type="entry name" value="DNA_Protect_Modify"/>
</dbReference>
<dbReference type="PANTHER" id="PTHR41313">
    <property type="entry name" value="ADENINE-SPECIFIC METHYLTRANSFERASE"/>
    <property type="match status" value="1"/>
</dbReference>
<dbReference type="PANTHER" id="PTHR41313:SF1">
    <property type="entry name" value="DNA METHYLASE ADENINE-SPECIFIC DOMAIN-CONTAINING PROTEIN"/>
    <property type="match status" value="1"/>
</dbReference>